<keyword evidence="6" id="KW-0539">Nucleus</keyword>
<comment type="caution">
    <text evidence="10">The sequence shown here is derived from an EMBL/GenBank/DDBJ whole genome shotgun (WGS) entry which is preliminary data.</text>
</comment>
<sequence>MTPSLTLSPMHHHAKALDTVSGRKRKLSEGDDYSDTESASSPKSLSPSLDDDRRQHHNDLERKRREHIKGAFSQLKDALPMNDGEKVNPSRAHILRKACDELNRRKHVDEENRRLKEELLRMQKENEVLKAQPNPYSTHGLIGIKPQEPQLPTALSVGVPSTSAVNALSYPTMSISTADSFSMEPRLSLDSLAFKTQPSILSTAGQLDLLSLLNQNILQQKLQQIQLPQIQQPTPVKPSFNDFQAHLLAAGLRN</sequence>
<organism evidence="10 11">
    <name type="scientific">Steinernema hermaphroditum</name>
    <dbReference type="NCBI Taxonomy" id="289476"/>
    <lineage>
        <taxon>Eukaryota</taxon>
        <taxon>Metazoa</taxon>
        <taxon>Ecdysozoa</taxon>
        <taxon>Nematoda</taxon>
        <taxon>Chromadorea</taxon>
        <taxon>Rhabditida</taxon>
        <taxon>Tylenchina</taxon>
        <taxon>Panagrolaimomorpha</taxon>
        <taxon>Strongyloidoidea</taxon>
        <taxon>Steinernematidae</taxon>
        <taxon>Steinernema</taxon>
    </lineage>
</organism>
<evidence type="ECO:0000256" key="2">
    <source>
        <dbReference type="ARBA" id="ARBA00023015"/>
    </source>
</evidence>
<gene>
    <name evidence="10" type="ORF">QR680_018728</name>
</gene>
<dbReference type="PANTHER" id="PTHR10328:SF3">
    <property type="entry name" value="PROTEIN MAX"/>
    <property type="match status" value="1"/>
</dbReference>
<proteinExistence type="inferred from homology"/>
<evidence type="ECO:0000313" key="10">
    <source>
        <dbReference type="EMBL" id="KAK0406677.1"/>
    </source>
</evidence>
<dbReference type="GO" id="GO:0003700">
    <property type="term" value="F:DNA-binding transcription factor activity"/>
    <property type="evidence" value="ECO:0007669"/>
    <property type="project" value="TreeGrafter"/>
</dbReference>
<evidence type="ECO:0000256" key="1">
    <source>
        <dbReference type="ARBA" id="ARBA00007628"/>
    </source>
</evidence>
<dbReference type="GO" id="GO:0045944">
    <property type="term" value="P:positive regulation of transcription by RNA polymerase II"/>
    <property type="evidence" value="ECO:0007669"/>
    <property type="project" value="TreeGrafter"/>
</dbReference>
<name>A0AA39HL63_9BILA</name>
<dbReference type="AlphaFoldDB" id="A0AA39HL63"/>
<evidence type="ECO:0000256" key="8">
    <source>
        <dbReference type="SAM" id="MobiDB-lite"/>
    </source>
</evidence>
<keyword evidence="11" id="KW-1185">Reference proteome</keyword>
<dbReference type="InterPro" id="IPR011598">
    <property type="entry name" value="bHLH_dom"/>
</dbReference>
<comment type="similarity">
    <text evidence="1">Belongs to the MAX family.</text>
</comment>
<evidence type="ECO:0000256" key="6">
    <source>
        <dbReference type="ARBA" id="ARBA00023242"/>
    </source>
</evidence>
<feature type="region of interest" description="Disordered" evidence="8">
    <location>
        <begin position="1"/>
        <end position="67"/>
    </location>
</feature>
<accession>A0AA39HL63</accession>
<evidence type="ECO:0000313" key="11">
    <source>
        <dbReference type="Proteomes" id="UP001175271"/>
    </source>
</evidence>
<evidence type="ECO:0000259" key="9">
    <source>
        <dbReference type="PROSITE" id="PS50888"/>
    </source>
</evidence>
<reference evidence="10" key="1">
    <citation type="submission" date="2023-06" db="EMBL/GenBank/DDBJ databases">
        <title>Genomic analysis of the entomopathogenic nematode Steinernema hermaphroditum.</title>
        <authorList>
            <person name="Schwarz E.M."/>
            <person name="Heppert J.K."/>
            <person name="Baniya A."/>
            <person name="Schwartz H.T."/>
            <person name="Tan C.-H."/>
            <person name="Antoshechkin I."/>
            <person name="Sternberg P.W."/>
            <person name="Goodrich-Blair H."/>
            <person name="Dillman A.R."/>
        </authorList>
    </citation>
    <scope>NUCLEOTIDE SEQUENCE</scope>
    <source>
        <strain evidence="10">PS9179</strain>
        <tissue evidence="10">Whole animal</tissue>
    </source>
</reference>
<keyword evidence="2" id="KW-0805">Transcription regulation</keyword>
<evidence type="ECO:0000256" key="3">
    <source>
        <dbReference type="ARBA" id="ARBA00023125"/>
    </source>
</evidence>
<dbReference type="EMBL" id="JAUCMV010000004">
    <property type="protein sequence ID" value="KAK0406677.1"/>
    <property type="molecule type" value="Genomic_DNA"/>
</dbReference>
<dbReference type="Proteomes" id="UP001175271">
    <property type="component" value="Unassembled WGS sequence"/>
</dbReference>
<evidence type="ECO:0000256" key="5">
    <source>
        <dbReference type="ARBA" id="ARBA00023163"/>
    </source>
</evidence>
<keyword evidence="7" id="KW-0175">Coiled coil</keyword>
<dbReference type="PANTHER" id="PTHR10328">
    <property type="entry name" value="PROTEIN MAX MYC-ASSOCIATED FACTOR X"/>
    <property type="match status" value="1"/>
</dbReference>
<evidence type="ECO:0000256" key="7">
    <source>
        <dbReference type="SAM" id="Coils"/>
    </source>
</evidence>
<dbReference type="InterPro" id="IPR036638">
    <property type="entry name" value="HLH_DNA-bd_sf"/>
</dbReference>
<keyword evidence="4" id="KW-0010">Activator</keyword>
<dbReference type="PROSITE" id="PS50888">
    <property type="entry name" value="BHLH"/>
    <property type="match status" value="1"/>
</dbReference>
<keyword evidence="3" id="KW-0238">DNA-binding</keyword>
<feature type="coiled-coil region" evidence="7">
    <location>
        <begin position="105"/>
        <end position="132"/>
    </location>
</feature>
<protein>
    <recommendedName>
        <fullName evidence="9">BHLH domain-containing protein</fullName>
    </recommendedName>
</protein>
<feature type="domain" description="BHLH" evidence="9">
    <location>
        <begin position="52"/>
        <end position="105"/>
    </location>
</feature>
<dbReference type="GO" id="GO:0090575">
    <property type="term" value="C:RNA polymerase II transcription regulator complex"/>
    <property type="evidence" value="ECO:0007669"/>
    <property type="project" value="TreeGrafter"/>
</dbReference>
<dbReference type="GO" id="GO:0003677">
    <property type="term" value="F:DNA binding"/>
    <property type="evidence" value="ECO:0007669"/>
    <property type="project" value="UniProtKB-KW"/>
</dbReference>
<evidence type="ECO:0000256" key="4">
    <source>
        <dbReference type="ARBA" id="ARBA00023159"/>
    </source>
</evidence>
<feature type="compositionally biased region" description="Basic and acidic residues" evidence="8">
    <location>
        <begin position="50"/>
        <end position="63"/>
    </location>
</feature>
<dbReference type="Pfam" id="PF00010">
    <property type="entry name" value="HLH"/>
    <property type="match status" value="1"/>
</dbReference>
<dbReference type="Gene3D" id="4.10.280.10">
    <property type="entry name" value="Helix-loop-helix DNA-binding domain"/>
    <property type="match status" value="1"/>
</dbReference>
<keyword evidence="5" id="KW-0804">Transcription</keyword>
<feature type="compositionally biased region" description="Low complexity" evidence="8">
    <location>
        <begin position="38"/>
        <end position="48"/>
    </location>
</feature>
<dbReference type="GO" id="GO:0046983">
    <property type="term" value="F:protein dimerization activity"/>
    <property type="evidence" value="ECO:0007669"/>
    <property type="project" value="InterPro"/>
</dbReference>
<dbReference type="SMART" id="SM00353">
    <property type="entry name" value="HLH"/>
    <property type="match status" value="1"/>
</dbReference>
<dbReference type="SUPFAM" id="SSF47459">
    <property type="entry name" value="HLH, helix-loop-helix DNA-binding domain"/>
    <property type="match status" value="1"/>
</dbReference>